<gene>
    <name evidence="2" type="ORF">TKK_019380</name>
</gene>
<dbReference type="Proteomes" id="UP001627154">
    <property type="component" value="Unassembled WGS sequence"/>
</dbReference>
<proteinExistence type="predicted"/>
<name>A0ABD2VWA1_9HYME</name>
<protein>
    <submittedName>
        <fullName evidence="2">Uncharacterized protein</fullName>
    </submittedName>
</protein>
<feature type="region of interest" description="Disordered" evidence="1">
    <location>
        <begin position="54"/>
        <end position="74"/>
    </location>
</feature>
<sequence length="135" mass="15802">MTTSIFQIFSTARSSSTSPMYKITTLGYQSPRAHLSAGHAVQCDLLLTPKLGKTRRKSCARRSHPRPRVSLPGSFLAGRDRSRKLYIAWQRRFARPRRWPHYDDRRDDPDERIFSANKRSYYDEIQAHTYNDGQR</sequence>
<evidence type="ECO:0000256" key="1">
    <source>
        <dbReference type="SAM" id="MobiDB-lite"/>
    </source>
</evidence>
<dbReference type="EMBL" id="JBJJXI010000166">
    <property type="protein sequence ID" value="KAL3384980.1"/>
    <property type="molecule type" value="Genomic_DNA"/>
</dbReference>
<organism evidence="2 3">
    <name type="scientific">Trichogramma kaykai</name>
    <dbReference type="NCBI Taxonomy" id="54128"/>
    <lineage>
        <taxon>Eukaryota</taxon>
        <taxon>Metazoa</taxon>
        <taxon>Ecdysozoa</taxon>
        <taxon>Arthropoda</taxon>
        <taxon>Hexapoda</taxon>
        <taxon>Insecta</taxon>
        <taxon>Pterygota</taxon>
        <taxon>Neoptera</taxon>
        <taxon>Endopterygota</taxon>
        <taxon>Hymenoptera</taxon>
        <taxon>Apocrita</taxon>
        <taxon>Proctotrupomorpha</taxon>
        <taxon>Chalcidoidea</taxon>
        <taxon>Trichogrammatidae</taxon>
        <taxon>Trichogramma</taxon>
    </lineage>
</organism>
<reference evidence="2 3" key="1">
    <citation type="journal article" date="2024" name="bioRxiv">
        <title>A reference genome for Trichogramma kaykai: A tiny desert-dwelling parasitoid wasp with competing sex-ratio distorters.</title>
        <authorList>
            <person name="Culotta J."/>
            <person name="Lindsey A.R."/>
        </authorList>
    </citation>
    <scope>NUCLEOTIDE SEQUENCE [LARGE SCALE GENOMIC DNA]</scope>
    <source>
        <strain evidence="2 3">KSX58</strain>
    </source>
</reference>
<feature type="compositionally biased region" description="Basic residues" evidence="1">
    <location>
        <begin position="54"/>
        <end position="67"/>
    </location>
</feature>
<evidence type="ECO:0000313" key="3">
    <source>
        <dbReference type="Proteomes" id="UP001627154"/>
    </source>
</evidence>
<accession>A0ABD2VWA1</accession>
<dbReference type="AlphaFoldDB" id="A0ABD2VWA1"/>
<keyword evidence="3" id="KW-1185">Reference proteome</keyword>
<evidence type="ECO:0000313" key="2">
    <source>
        <dbReference type="EMBL" id="KAL3384980.1"/>
    </source>
</evidence>
<comment type="caution">
    <text evidence="2">The sequence shown here is derived from an EMBL/GenBank/DDBJ whole genome shotgun (WGS) entry which is preliminary data.</text>
</comment>